<dbReference type="PANTHER" id="PTHR10903">
    <property type="entry name" value="GTPASE, IMAP FAMILY MEMBER-RELATED"/>
    <property type="match status" value="1"/>
</dbReference>
<dbReference type="EMBL" id="CAJNOV010007341">
    <property type="protein sequence ID" value="CAF1279047.1"/>
    <property type="molecule type" value="Genomic_DNA"/>
</dbReference>
<evidence type="ECO:0000313" key="10">
    <source>
        <dbReference type="EMBL" id="CAF3967789.1"/>
    </source>
</evidence>
<evidence type="ECO:0000259" key="4">
    <source>
        <dbReference type="PROSITE" id="PS51720"/>
    </source>
</evidence>
<dbReference type="EMBL" id="CAJNRE010002559">
    <property type="protein sequence ID" value="CAF1984568.1"/>
    <property type="molecule type" value="Genomic_DNA"/>
</dbReference>
<sequence length="270" mass="29935">MATVAKTHAVATGALNEIRMILLGRTGTGKSAFGNTILGQEIFLHESNGDSVTVFCTPGSREYDGKRLFVVDTPGFLDTSVPEAELHTEIMKSYQMTAMPGPHVFFIVLDPMARYTPQEYAAFSCHTEIFGSKAVDHTIIIFTNSDRLSQDGKTIEQFLKNLKGGSEHPINKLLEQFQRRYLAVNNRGTPEEKNGVVKTLIHMINEMLIKNGGHIYTNDAFKKLALEIEAAVARGTYQPFTSDGSFVLLPQTKAIVIDGYLKRMSSRKTN</sequence>
<dbReference type="SUPFAM" id="SSF52540">
    <property type="entry name" value="P-loop containing nucleoside triphosphate hydrolases"/>
    <property type="match status" value="1"/>
</dbReference>
<evidence type="ECO:0000313" key="7">
    <source>
        <dbReference type="EMBL" id="CAF1984568.1"/>
    </source>
</evidence>
<protein>
    <recommendedName>
        <fullName evidence="4">AIG1-type G domain-containing protein</fullName>
    </recommendedName>
</protein>
<dbReference type="Gene3D" id="3.40.50.300">
    <property type="entry name" value="P-loop containing nucleotide triphosphate hydrolases"/>
    <property type="match status" value="1"/>
</dbReference>
<comment type="caution">
    <text evidence="6">The sequence shown here is derived from an EMBL/GenBank/DDBJ whole genome shotgun (WGS) entry which is preliminary data.</text>
</comment>
<dbReference type="InterPro" id="IPR027417">
    <property type="entry name" value="P-loop_NTPase"/>
</dbReference>
<evidence type="ECO:0000313" key="9">
    <source>
        <dbReference type="EMBL" id="CAF3943621.1"/>
    </source>
</evidence>
<dbReference type="InterPro" id="IPR006703">
    <property type="entry name" value="G_AIG1"/>
</dbReference>
<gene>
    <name evidence="10" type="ORF">BYL167_LOCUS11907</name>
    <name evidence="5" type="ORF">CJN711_LOCUS15882</name>
    <name evidence="9" type="ORF">GIL414_LOCUS8717</name>
    <name evidence="6" type="ORF">KQP761_LOCUS28574</name>
    <name evidence="7" type="ORF">MBJ925_LOCUS7468</name>
    <name evidence="8" type="ORF">SMN809_LOCUS2063</name>
</gene>
<comment type="similarity">
    <text evidence="1">Belongs to the TRAFAC class TrmE-Era-EngA-EngB-Septin-like GTPase superfamily. AIG1/Toc34/Toc159-like paraseptin GTPase family. IAN subfamily.</text>
</comment>
<dbReference type="PANTHER" id="PTHR10903:SF184">
    <property type="entry name" value="GTP-BINDING PROTEIN A"/>
    <property type="match status" value="1"/>
</dbReference>
<dbReference type="InterPro" id="IPR045058">
    <property type="entry name" value="GIMA/IAN/Toc"/>
</dbReference>
<evidence type="ECO:0000256" key="3">
    <source>
        <dbReference type="ARBA" id="ARBA00023134"/>
    </source>
</evidence>
<evidence type="ECO:0000256" key="2">
    <source>
        <dbReference type="ARBA" id="ARBA00022741"/>
    </source>
</evidence>
<feature type="domain" description="AIG1-type G" evidence="4">
    <location>
        <begin position="15"/>
        <end position="225"/>
    </location>
</feature>
<dbReference type="PROSITE" id="PS51720">
    <property type="entry name" value="G_AIG1"/>
    <property type="match status" value="1"/>
</dbReference>
<dbReference type="EMBL" id="CAJOBJ010002869">
    <property type="protein sequence ID" value="CAF3943621.1"/>
    <property type="molecule type" value="Genomic_DNA"/>
</dbReference>
<dbReference type="EMBL" id="CAJOBH010003831">
    <property type="protein sequence ID" value="CAF3967789.1"/>
    <property type="molecule type" value="Genomic_DNA"/>
</dbReference>
<name>A0A816E0H7_9BILA</name>
<proteinExistence type="inferred from homology"/>
<evidence type="ECO:0000313" key="6">
    <source>
        <dbReference type="EMBL" id="CAF1643740.1"/>
    </source>
</evidence>
<dbReference type="Pfam" id="PF04548">
    <property type="entry name" value="AIG1"/>
    <property type="match status" value="1"/>
</dbReference>
<keyword evidence="2" id="KW-0547">Nucleotide-binding</keyword>
<dbReference type="AlphaFoldDB" id="A0A816E0H7"/>
<keyword evidence="3" id="KW-0342">GTP-binding</keyword>
<evidence type="ECO:0000313" key="5">
    <source>
        <dbReference type="EMBL" id="CAF1279047.1"/>
    </source>
</evidence>
<dbReference type="EMBL" id="CAJNOW010015615">
    <property type="protein sequence ID" value="CAF1643740.1"/>
    <property type="molecule type" value="Genomic_DNA"/>
</dbReference>
<dbReference type="OrthoDB" id="5985928at2759"/>
<dbReference type="Proteomes" id="UP000663834">
    <property type="component" value="Unassembled WGS sequence"/>
</dbReference>
<evidence type="ECO:0000313" key="8">
    <source>
        <dbReference type="EMBL" id="CAF3817032.1"/>
    </source>
</evidence>
<dbReference type="Proteomes" id="UP000663855">
    <property type="component" value="Unassembled WGS sequence"/>
</dbReference>
<accession>A0A816E0H7</accession>
<reference evidence="6" key="1">
    <citation type="submission" date="2021-02" db="EMBL/GenBank/DDBJ databases">
        <authorList>
            <person name="Nowell W R."/>
        </authorList>
    </citation>
    <scope>NUCLEOTIDE SEQUENCE</scope>
</reference>
<dbReference type="EMBL" id="CAJOBI010000357">
    <property type="protein sequence ID" value="CAF3817032.1"/>
    <property type="molecule type" value="Genomic_DNA"/>
</dbReference>
<dbReference type="Proteomes" id="UP000663824">
    <property type="component" value="Unassembled WGS sequence"/>
</dbReference>
<dbReference type="Proteomes" id="UP000681720">
    <property type="component" value="Unassembled WGS sequence"/>
</dbReference>
<dbReference type="Proteomes" id="UP000676336">
    <property type="component" value="Unassembled WGS sequence"/>
</dbReference>
<evidence type="ECO:0000313" key="11">
    <source>
        <dbReference type="Proteomes" id="UP000663834"/>
    </source>
</evidence>
<dbReference type="FunFam" id="3.40.50.300:FF:000366">
    <property type="entry name" value="GTPase, IMAP family member 2"/>
    <property type="match status" value="1"/>
</dbReference>
<dbReference type="Proteomes" id="UP000681967">
    <property type="component" value="Unassembled WGS sequence"/>
</dbReference>
<evidence type="ECO:0000256" key="1">
    <source>
        <dbReference type="ARBA" id="ARBA00008535"/>
    </source>
</evidence>
<dbReference type="GO" id="GO:0005525">
    <property type="term" value="F:GTP binding"/>
    <property type="evidence" value="ECO:0007669"/>
    <property type="project" value="UniProtKB-KW"/>
</dbReference>
<organism evidence="6 11">
    <name type="scientific">Rotaria magnacalcarata</name>
    <dbReference type="NCBI Taxonomy" id="392030"/>
    <lineage>
        <taxon>Eukaryota</taxon>
        <taxon>Metazoa</taxon>
        <taxon>Spiralia</taxon>
        <taxon>Gnathifera</taxon>
        <taxon>Rotifera</taxon>
        <taxon>Eurotatoria</taxon>
        <taxon>Bdelloidea</taxon>
        <taxon>Philodinida</taxon>
        <taxon>Philodinidae</taxon>
        <taxon>Rotaria</taxon>
    </lineage>
</organism>